<evidence type="ECO:0000313" key="8">
    <source>
        <dbReference type="Proteomes" id="UP000541352"/>
    </source>
</evidence>
<dbReference type="Gene3D" id="1.10.286.20">
    <property type="match status" value="1"/>
</dbReference>
<comment type="caution">
    <text evidence="5">Lacks conserved residue(s) required for the propagation of feature annotation.</text>
</comment>
<dbReference type="PROSITE" id="PS01126">
    <property type="entry name" value="EF_TS_1"/>
    <property type="match status" value="1"/>
</dbReference>
<dbReference type="SUPFAM" id="SSF54713">
    <property type="entry name" value="Elongation factor Ts (EF-Ts), dimerisation domain"/>
    <property type="match status" value="2"/>
</dbReference>
<dbReference type="HAMAP" id="MF_00050">
    <property type="entry name" value="EF_Ts"/>
    <property type="match status" value="1"/>
</dbReference>
<dbReference type="FunFam" id="1.10.8.10:FF:000001">
    <property type="entry name" value="Elongation factor Ts"/>
    <property type="match status" value="1"/>
</dbReference>
<dbReference type="GO" id="GO:0005737">
    <property type="term" value="C:cytoplasm"/>
    <property type="evidence" value="ECO:0007669"/>
    <property type="project" value="UniProtKB-SubCell"/>
</dbReference>
<keyword evidence="8" id="KW-1185">Reference proteome</keyword>
<evidence type="ECO:0000256" key="4">
    <source>
        <dbReference type="ARBA" id="ARBA00022917"/>
    </source>
</evidence>
<comment type="subcellular location">
    <subcellularLocation>
        <location evidence="5">Cytoplasm</location>
    </subcellularLocation>
</comment>
<protein>
    <recommendedName>
        <fullName evidence="2 5">Elongation factor Ts</fullName>
        <shortName evidence="5">EF-Ts</shortName>
    </recommendedName>
</protein>
<dbReference type="NCBIfam" id="TIGR00116">
    <property type="entry name" value="tsf"/>
    <property type="match status" value="1"/>
</dbReference>
<comment type="function">
    <text evidence="5">Associates with the EF-Tu.GDP complex and induces the exchange of GDP to GTP. It remains bound to the aminoacyl-tRNA.EF-Tu.GTP complex up to the GTP hydrolysis stage on the ribosome.</text>
</comment>
<dbReference type="InterPro" id="IPR001816">
    <property type="entry name" value="Transl_elong_EFTs/EF1B"/>
</dbReference>
<dbReference type="RefSeq" id="WP_183974268.1">
    <property type="nucleotide sequence ID" value="NZ_JACIBY010000005.1"/>
</dbReference>
<evidence type="ECO:0000256" key="3">
    <source>
        <dbReference type="ARBA" id="ARBA00022768"/>
    </source>
</evidence>
<proteinExistence type="inferred from homology"/>
<evidence type="ECO:0000256" key="5">
    <source>
        <dbReference type="HAMAP-Rule" id="MF_00050"/>
    </source>
</evidence>
<keyword evidence="4 5" id="KW-0648">Protein biosynthesis</keyword>
<name>A0A7W6EQH9_9BACT</name>
<dbReference type="Pfam" id="PF00889">
    <property type="entry name" value="EF_TS"/>
    <property type="match status" value="1"/>
</dbReference>
<reference evidence="7 8" key="1">
    <citation type="submission" date="2020-08" db="EMBL/GenBank/DDBJ databases">
        <title>Genomic Encyclopedia of Type Strains, Phase IV (KMG-IV): sequencing the most valuable type-strain genomes for metagenomic binning, comparative biology and taxonomic classification.</title>
        <authorList>
            <person name="Goeker M."/>
        </authorList>
    </citation>
    <scope>NUCLEOTIDE SEQUENCE [LARGE SCALE GENOMIC DNA]</scope>
    <source>
        <strain evidence="7 8">DSM 17976</strain>
    </source>
</reference>
<comment type="caution">
    <text evidence="7">The sequence shown here is derived from an EMBL/GenBank/DDBJ whole genome shotgun (WGS) entry which is preliminary data.</text>
</comment>
<dbReference type="CDD" id="cd14275">
    <property type="entry name" value="UBA_EF-Ts"/>
    <property type="match status" value="1"/>
</dbReference>
<dbReference type="EMBL" id="JACIBY010000005">
    <property type="protein sequence ID" value="MBB3838634.1"/>
    <property type="molecule type" value="Genomic_DNA"/>
</dbReference>
<evidence type="ECO:0000256" key="1">
    <source>
        <dbReference type="ARBA" id="ARBA00005532"/>
    </source>
</evidence>
<feature type="domain" description="Translation elongation factor EFTs/EF1B dimerisation" evidence="6">
    <location>
        <begin position="73"/>
        <end position="278"/>
    </location>
</feature>
<gene>
    <name evidence="5" type="primary">tsf</name>
    <name evidence="7" type="ORF">FHS57_002640</name>
</gene>
<dbReference type="PANTHER" id="PTHR11741">
    <property type="entry name" value="ELONGATION FACTOR TS"/>
    <property type="match status" value="1"/>
</dbReference>
<dbReference type="Gene3D" id="1.10.8.10">
    <property type="entry name" value="DNA helicase RuvA subunit, C-terminal domain"/>
    <property type="match status" value="1"/>
</dbReference>
<dbReference type="PANTHER" id="PTHR11741:SF0">
    <property type="entry name" value="ELONGATION FACTOR TS, MITOCHONDRIAL"/>
    <property type="match status" value="1"/>
</dbReference>
<accession>A0A7W6EQH9</accession>
<dbReference type="Proteomes" id="UP000541352">
    <property type="component" value="Unassembled WGS sequence"/>
</dbReference>
<dbReference type="SUPFAM" id="SSF46934">
    <property type="entry name" value="UBA-like"/>
    <property type="match status" value="1"/>
</dbReference>
<dbReference type="GO" id="GO:0003746">
    <property type="term" value="F:translation elongation factor activity"/>
    <property type="evidence" value="ECO:0007669"/>
    <property type="project" value="UniProtKB-UniRule"/>
</dbReference>
<dbReference type="AlphaFoldDB" id="A0A7W6EQH9"/>
<keyword evidence="5" id="KW-0963">Cytoplasm</keyword>
<evidence type="ECO:0000313" key="7">
    <source>
        <dbReference type="EMBL" id="MBB3838634.1"/>
    </source>
</evidence>
<comment type="similarity">
    <text evidence="1 5">Belongs to the EF-Ts family.</text>
</comment>
<dbReference type="InterPro" id="IPR036402">
    <property type="entry name" value="EF-Ts_dimer_sf"/>
</dbReference>
<evidence type="ECO:0000256" key="2">
    <source>
        <dbReference type="ARBA" id="ARBA00016956"/>
    </source>
</evidence>
<evidence type="ECO:0000259" key="6">
    <source>
        <dbReference type="Pfam" id="PF00889"/>
    </source>
</evidence>
<keyword evidence="3 5" id="KW-0251">Elongation factor</keyword>
<sequence>MAITAADVNKLRQMTGAGMMDCKKALTEADGDFEQAVDILRKQGQKVAAKRADNVVSEGVVLVHVSPDGKNGKIVALACETEPVSKVESFQNLAMNIMSQAVATNAADKETLLATPQADGQTLQELITELIGKIGEKLEVIGYENVTADAISSYIHSNNKRGVLVAFDGVTEGTDLSEVGRDIAMQIAAMKPIAVDKGDVDAAVIEREIEIGKELARNEGKAEAMLEKIALGRLNKFYKENTLLNQEFIKDGSLTISQLLDKTQKGLTIKAFKHIAIGA</sequence>
<organism evidence="7 8">
    <name type="scientific">Runella defluvii</name>
    <dbReference type="NCBI Taxonomy" id="370973"/>
    <lineage>
        <taxon>Bacteria</taxon>
        <taxon>Pseudomonadati</taxon>
        <taxon>Bacteroidota</taxon>
        <taxon>Cytophagia</taxon>
        <taxon>Cytophagales</taxon>
        <taxon>Spirosomataceae</taxon>
        <taxon>Runella</taxon>
    </lineage>
</organism>
<dbReference type="InterPro" id="IPR009060">
    <property type="entry name" value="UBA-like_sf"/>
</dbReference>
<dbReference type="InterPro" id="IPR014039">
    <property type="entry name" value="Transl_elong_EFTs/EF1B_dimer"/>
</dbReference>
<dbReference type="InterPro" id="IPR018101">
    <property type="entry name" value="Transl_elong_Ts_CS"/>
</dbReference>
<dbReference type="Gene3D" id="3.30.479.20">
    <property type="entry name" value="Elongation factor Ts, dimerisation domain"/>
    <property type="match status" value="2"/>
</dbReference>